<dbReference type="PROSITE" id="PS50805">
    <property type="entry name" value="KRAB"/>
    <property type="match status" value="1"/>
</dbReference>
<dbReference type="Proteomes" id="UP000472273">
    <property type="component" value="Unplaced"/>
</dbReference>
<sequence length="88" mass="10327">MEDDLMFLCFVAIHFNNEEWLLLDPSQKALYQEVMLETSRMVASLGVTRYIIYNLDLCVTLIDKSMHRDIKVDVVDYSNLFFFPPTSI</sequence>
<dbReference type="AlphaFoldDB" id="A0A670Z366"/>
<keyword evidence="3" id="KW-1185">Reference proteome</keyword>
<reference evidence="2" key="2">
    <citation type="submission" date="2025-09" db="UniProtKB">
        <authorList>
            <consortium name="Ensembl"/>
        </authorList>
    </citation>
    <scope>IDENTIFICATION</scope>
</reference>
<dbReference type="Gene3D" id="6.10.140.140">
    <property type="match status" value="1"/>
</dbReference>
<dbReference type="SUPFAM" id="SSF109640">
    <property type="entry name" value="KRAB domain (Kruppel-associated box)"/>
    <property type="match status" value="1"/>
</dbReference>
<evidence type="ECO:0000313" key="2">
    <source>
        <dbReference type="Ensembl" id="ENSPTXP00000016228.1"/>
    </source>
</evidence>
<reference evidence="2" key="1">
    <citation type="submission" date="2025-08" db="UniProtKB">
        <authorList>
            <consortium name="Ensembl"/>
        </authorList>
    </citation>
    <scope>IDENTIFICATION</scope>
</reference>
<organism evidence="2 3">
    <name type="scientific">Pseudonaja textilis</name>
    <name type="common">Eastern brown snake</name>
    <dbReference type="NCBI Taxonomy" id="8673"/>
    <lineage>
        <taxon>Eukaryota</taxon>
        <taxon>Metazoa</taxon>
        <taxon>Chordata</taxon>
        <taxon>Craniata</taxon>
        <taxon>Vertebrata</taxon>
        <taxon>Euteleostomi</taxon>
        <taxon>Lepidosauria</taxon>
        <taxon>Squamata</taxon>
        <taxon>Bifurcata</taxon>
        <taxon>Unidentata</taxon>
        <taxon>Episquamata</taxon>
        <taxon>Toxicofera</taxon>
        <taxon>Serpentes</taxon>
        <taxon>Colubroidea</taxon>
        <taxon>Elapidae</taxon>
        <taxon>Hydrophiinae</taxon>
        <taxon>Pseudonaja</taxon>
    </lineage>
</organism>
<evidence type="ECO:0000259" key="1">
    <source>
        <dbReference type="PROSITE" id="PS50805"/>
    </source>
</evidence>
<evidence type="ECO:0000313" key="3">
    <source>
        <dbReference type="Proteomes" id="UP000472273"/>
    </source>
</evidence>
<dbReference type="Ensembl" id="ENSPTXT00000016725.1">
    <property type="protein sequence ID" value="ENSPTXP00000016228.1"/>
    <property type="gene ID" value="ENSPTXG00000011222.1"/>
</dbReference>
<accession>A0A670Z366</accession>
<proteinExistence type="predicted"/>
<dbReference type="CDD" id="cd07765">
    <property type="entry name" value="KRAB_A-box"/>
    <property type="match status" value="1"/>
</dbReference>
<dbReference type="InterPro" id="IPR050169">
    <property type="entry name" value="Krueppel_C2H2_ZnF"/>
</dbReference>
<name>A0A670Z366_PSETE</name>
<dbReference type="GO" id="GO:0006355">
    <property type="term" value="P:regulation of DNA-templated transcription"/>
    <property type="evidence" value="ECO:0007669"/>
    <property type="project" value="InterPro"/>
</dbReference>
<dbReference type="SMART" id="SM00349">
    <property type="entry name" value="KRAB"/>
    <property type="match status" value="1"/>
</dbReference>
<feature type="domain" description="KRAB" evidence="1">
    <location>
        <begin position="6"/>
        <end position="80"/>
    </location>
</feature>
<dbReference type="PANTHER" id="PTHR23232:SF142">
    <property type="entry name" value="GASTRULA ZINC FINGER PROTEIN XLCGF57.1-LIKE-RELATED"/>
    <property type="match status" value="1"/>
</dbReference>
<protein>
    <recommendedName>
        <fullName evidence="1">KRAB domain-containing protein</fullName>
    </recommendedName>
</protein>
<dbReference type="Pfam" id="PF01352">
    <property type="entry name" value="KRAB"/>
    <property type="match status" value="1"/>
</dbReference>
<dbReference type="PANTHER" id="PTHR23232">
    <property type="entry name" value="KRAB DOMAIN C2H2 ZINC FINGER"/>
    <property type="match status" value="1"/>
</dbReference>
<dbReference type="InterPro" id="IPR036051">
    <property type="entry name" value="KRAB_dom_sf"/>
</dbReference>
<dbReference type="InterPro" id="IPR001909">
    <property type="entry name" value="KRAB"/>
</dbReference>
<dbReference type="GeneTree" id="ENSGT00960000190861"/>